<sequence>MHSATLLLGAGILAAGLPQASGQQLKGVYEIPLRRINDDDAYGMDVELGTPPQKVTLLVDTGSNPYSIESPCGNNFEVMKFGYILGHYRNISLPLSALADLSLLCTVQYFNATRSSTQAMYETGYIKKRAYSVFLDGGGVVGQVVTSGNSLRTAGQVSVDFEYEGDDRKVLWDTGGPRWYAPEPIFWNVTEYFDLPTTIDRFDGRYAVNCKYRKPNDDKLELLNVRDDDKCYLDMEGIQGA</sequence>
<comment type="caution">
    <text evidence="2">The sequence shown here is derived from an EMBL/GenBank/DDBJ whole genome shotgun (WGS) entry which is preliminary data.</text>
</comment>
<gene>
    <name evidence="2" type="ORF">LEL_10406</name>
</gene>
<organism evidence="2 3">
    <name type="scientific">Akanthomyces lecanii RCEF 1005</name>
    <dbReference type="NCBI Taxonomy" id="1081108"/>
    <lineage>
        <taxon>Eukaryota</taxon>
        <taxon>Fungi</taxon>
        <taxon>Dikarya</taxon>
        <taxon>Ascomycota</taxon>
        <taxon>Pezizomycotina</taxon>
        <taxon>Sordariomycetes</taxon>
        <taxon>Hypocreomycetidae</taxon>
        <taxon>Hypocreales</taxon>
        <taxon>Cordycipitaceae</taxon>
        <taxon>Akanthomyces</taxon>
        <taxon>Cordyceps confragosa</taxon>
    </lineage>
</organism>
<evidence type="ECO:0000313" key="3">
    <source>
        <dbReference type="Proteomes" id="UP000076881"/>
    </source>
</evidence>
<evidence type="ECO:0000313" key="2">
    <source>
        <dbReference type="EMBL" id="OAA67783.1"/>
    </source>
</evidence>
<keyword evidence="1" id="KW-0732">Signal</keyword>
<dbReference type="OrthoDB" id="771136at2759"/>
<dbReference type="SUPFAM" id="SSF50630">
    <property type="entry name" value="Acid proteases"/>
    <property type="match status" value="1"/>
</dbReference>
<feature type="signal peptide" evidence="1">
    <location>
        <begin position="1"/>
        <end position="22"/>
    </location>
</feature>
<dbReference type="Proteomes" id="UP000076881">
    <property type="component" value="Unassembled WGS sequence"/>
</dbReference>
<evidence type="ECO:0000256" key="1">
    <source>
        <dbReference type="SAM" id="SignalP"/>
    </source>
</evidence>
<feature type="chain" id="PRO_5007895048" evidence="1">
    <location>
        <begin position="23"/>
        <end position="241"/>
    </location>
</feature>
<dbReference type="AlphaFoldDB" id="A0A167ZQ77"/>
<dbReference type="Gene3D" id="2.40.70.10">
    <property type="entry name" value="Acid Proteases"/>
    <property type="match status" value="1"/>
</dbReference>
<dbReference type="EMBL" id="AZHF01000012">
    <property type="protein sequence ID" value="OAA67783.1"/>
    <property type="molecule type" value="Genomic_DNA"/>
</dbReference>
<reference evidence="2 3" key="1">
    <citation type="journal article" date="2016" name="Genome Biol. Evol.">
        <title>Divergent and convergent evolution of fungal pathogenicity.</title>
        <authorList>
            <person name="Shang Y."/>
            <person name="Xiao G."/>
            <person name="Zheng P."/>
            <person name="Cen K."/>
            <person name="Zhan S."/>
            <person name="Wang C."/>
        </authorList>
    </citation>
    <scope>NUCLEOTIDE SEQUENCE [LARGE SCALE GENOMIC DNA]</scope>
    <source>
        <strain evidence="2 3">RCEF 1005</strain>
    </source>
</reference>
<keyword evidence="3" id="KW-1185">Reference proteome</keyword>
<accession>A0A167ZQ77</accession>
<dbReference type="InterPro" id="IPR021109">
    <property type="entry name" value="Peptidase_aspartic_dom_sf"/>
</dbReference>
<proteinExistence type="predicted"/>
<name>A0A167ZQ77_CORDF</name>
<protein>
    <submittedName>
        <fullName evidence="2">Peptidase aspartic</fullName>
    </submittedName>
</protein>